<organism evidence="1 2">
    <name type="scientific">Lutimonas vermicola</name>
    <dbReference type="NCBI Taxonomy" id="414288"/>
    <lineage>
        <taxon>Bacteria</taxon>
        <taxon>Pseudomonadati</taxon>
        <taxon>Bacteroidota</taxon>
        <taxon>Flavobacteriia</taxon>
        <taxon>Flavobacteriales</taxon>
        <taxon>Flavobacteriaceae</taxon>
        <taxon>Lutimonas</taxon>
    </lineage>
</organism>
<dbReference type="RefSeq" id="WP_342158321.1">
    <property type="nucleotide sequence ID" value="NZ_JBCDNA010000001.1"/>
</dbReference>
<comment type="caution">
    <text evidence="1">The sequence shown here is derived from an EMBL/GenBank/DDBJ whole genome shotgun (WGS) entry which is preliminary data.</text>
</comment>
<proteinExistence type="predicted"/>
<accession>A0ABU9KZF6</accession>
<name>A0ABU9KZF6_9FLAO</name>
<gene>
    <name evidence="1" type="ORF">AABB81_02285</name>
</gene>
<dbReference type="EMBL" id="JBCDNA010000001">
    <property type="protein sequence ID" value="MEL4454707.1"/>
    <property type="molecule type" value="Genomic_DNA"/>
</dbReference>
<dbReference type="Proteomes" id="UP001474120">
    <property type="component" value="Unassembled WGS sequence"/>
</dbReference>
<evidence type="ECO:0000313" key="1">
    <source>
        <dbReference type="EMBL" id="MEL4454707.1"/>
    </source>
</evidence>
<reference evidence="1 2" key="1">
    <citation type="submission" date="2024-04" db="EMBL/GenBank/DDBJ databases">
        <title>whole genome sequencing of Lutimonas vermicola strain IMCC1616.</title>
        <authorList>
            <person name="Bae S.S."/>
        </authorList>
    </citation>
    <scope>NUCLEOTIDE SEQUENCE [LARGE SCALE GENOMIC DNA]</scope>
    <source>
        <strain evidence="1 2">IMCC1616</strain>
    </source>
</reference>
<protein>
    <submittedName>
        <fullName evidence="1">Uncharacterized protein</fullName>
    </submittedName>
</protein>
<sequence length="413" mass="47759">MMVRNHFLFCSLLCLPALLLSQDRYLSLSSKDSIDGLPKLRGSVGANLKLNGFYDVFGGLQESETFNVGMIDVFGTDDSSSFHMDLYQTQIKLEATYVEKEEQKVYSLVEFDFWGGNGRMRLRKAFVESRHWQIGQNWNNFGDEDIWPNIMEWEGPPSGIWLRTPHIKYSNNFKKDSWIYEISLEAPITNYISLQEIDLDVEEAYQVTPDLTFAIKNKYDWGHIRLSSILRNIRYKFNDQTDNFLGYGLAFSGIYATDRKNNLQFQFVGGTGITAYMTSISGLGYDGYPNIDDQFVSTPAFGGWISYEYFFTPRFHSNVVFGSTKYDFYDVKDIVLKGDEDQEETVYQGDFNNFHFYGIINLMYEPFPRMTIGLELDYGAKEINFEGIANGDFIEDGKVRDAMRISFGFMFYL</sequence>
<keyword evidence="2" id="KW-1185">Reference proteome</keyword>
<evidence type="ECO:0000313" key="2">
    <source>
        <dbReference type="Proteomes" id="UP001474120"/>
    </source>
</evidence>
<dbReference type="SUPFAM" id="SSF56935">
    <property type="entry name" value="Porins"/>
    <property type="match status" value="1"/>
</dbReference>